<reference evidence="1 2" key="1">
    <citation type="journal article" date="2016" name="Nat. Commun.">
        <title>Thousands of microbial genomes shed light on interconnected biogeochemical processes in an aquifer system.</title>
        <authorList>
            <person name="Anantharaman K."/>
            <person name="Brown C.T."/>
            <person name="Hug L.A."/>
            <person name="Sharon I."/>
            <person name="Castelle C.J."/>
            <person name="Probst A.J."/>
            <person name="Thomas B.C."/>
            <person name="Singh A."/>
            <person name="Wilkins M.J."/>
            <person name="Karaoz U."/>
            <person name="Brodie E.L."/>
            <person name="Williams K.H."/>
            <person name="Hubbard S.S."/>
            <person name="Banfield J.F."/>
        </authorList>
    </citation>
    <scope>NUCLEOTIDE SEQUENCE [LARGE SCALE GENOMIC DNA]</scope>
</reference>
<dbReference type="Gene3D" id="3.40.50.1000">
    <property type="entry name" value="HAD superfamily/HAD-like"/>
    <property type="match status" value="1"/>
</dbReference>
<protein>
    <recommendedName>
        <fullName evidence="3">Sucrose phosphatase-like domain-containing protein</fullName>
    </recommendedName>
</protein>
<dbReference type="InterPro" id="IPR036412">
    <property type="entry name" value="HAD-like_sf"/>
</dbReference>
<evidence type="ECO:0008006" key="3">
    <source>
        <dbReference type="Google" id="ProtNLM"/>
    </source>
</evidence>
<proteinExistence type="predicted"/>
<dbReference type="Pfam" id="PF08282">
    <property type="entry name" value="Hydrolase_3"/>
    <property type="match status" value="1"/>
</dbReference>
<dbReference type="AlphaFoldDB" id="A0A1F7K9J6"/>
<comment type="caution">
    <text evidence="1">The sequence shown here is derived from an EMBL/GenBank/DDBJ whole genome shotgun (WGS) entry which is preliminary data.</text>
</comment>
<sequence length="301" mass="34086">MEPKSVLAFDIDGTLTKRNTYNILPEGLATVLNALSKAGHYFLPVTGKPIAYVSRLIQTNHLTDRGIIAENAGVYRKPESETIEIFEKESVKAICELKEMLGLVPSAGNICDVFIEGRIHKMPVDPEDHSILTLFTDPKFISHRWQFEQTITTEEVFDFLQKIVQDKWDDQLKVIPPFPDGGIQVIRKTHTGRIIDKSLIVDVIKIMFEMTEMPPIAMFGDGHNDVPAMTPKEVTAITFSNAHPLLIDFVKNKKGYISQSPAPDNYGTVEGLYWLVKTNFFKEDSNLVKRILDNTFKDRFS</sequence>
<accession>A0A1F7K9J6</accession>
<evidence type="ECO:0000313" key="1">
    <source>
        <dbReference type="EMBL" id="OGK64527.1"/>
    </source>
</evidence>
<dbReference type="InterPro" id="IPR023214">
    <property type="entry name" value="HAD_sf"/>
</dbReference>
<dbReference type="Gene3D" id="3.30.1240.10">
    <property type="match status" value="1"/>
</dbReference>
<evidence type="ECO:0000313" key="2">
    <source>
        <dbReference type="Proteomes" id="UP000178450"/>
    </source>
</evidence>
<dbReference type="Proteomes" id="UP000178450">
    <property type="component" value="Unassembled WGS sequence"/>
</dbReference>
<gene>
    <name evidence="1" type="ORF">A2209_02405</name>
</gene>
<dbReference type="EMBL" id="MGBG01000020">
    <property type="protein sequence ID" value="OGK64527.1"/>
    <property type="molecule type" value="Genomic_DNA"/>
</dbReference>
<dbReference type="SUPFAM" id="SSF56784">
    <property type="entry name" value="HAD-like"/>
    <property type="match status" value="1"/>
</dbReference>
<name>A0A1F7K9J6_9BACT</name>
<organism evidence="1 2">
    <name type="scientific">Candidatus Roizmanbacteria bacterium RIFOXYA1_FULL_41_12</name>
    <dbReference type="NCBI Taxonomy" id="1802082"/>
    <lineage>
        <taxon>Bacteria</taxon>
        <taxon>Candidatus Roizmaniibacteriota</taxon>
    </lineage>
</organism>